<dbReference type="SMART" id="SM00219">
    <property type="entry name" value="TyrKc"/>
    <property type="match status" value="1"/>
</dbReference>
<dbReference type="InterPro" id="IPR020635">
    <property type="entry name" value="Tyr_kinase_cat_dom"/>
</dbReference>
<feature type="region of interest" description="Disordered" evidence="4">
    <location>
        <begin position="62"/>
        <end position="100"/>
    </location>
</feature>
<keyword evidence="2 3" id="KW-0067">ATP-binding</keyword>
<keyword evidence="5" id="KW-0472">Membrane</keyword>
<keyword evidence="1 3" id="KW-0547">Nucleotide-binding</keyword>
<dbReference type="Proteomes" id="UP000007305">
    <property type="component" value="Chromosome 6"/>
</dbReference>
<dbReference type="InterPro" id="IPR017441">
    <property type="entry name" value="Protein_kinase_ATP_BS"/>
</dbReference>
<evidence type="ECO:0000256" key="1">
    <source>
        <dbReference type="ARBA" id="ARBA00022741"/>
    </source>
</evidence>
<dbReference type="PANTHER" id="PTHR27005:SF264">
    <property type="entry name" value="PROTEIN KINASE DOMAIN-CONTAINING PROTEIN"/>
    <property type="match status" value="1"/>
</dbReference>
<protein>
    <recommendedName>
        <fullName evidence="6">Protein kinase domain-containing protein</fullName>
    </recommendedName>
</protein>
<dbReference type="SUPFAM" id="SSF56112">
    <property type="entry name" value="Protein kinase-like (PK-like)"/>
    <property type="match status" value="1"/>
</dbReference>
<evidence type="ECO:0000256" key="4">
    <source>
        <dbReference type="SAM" id="MobiDB-lite"/>
    </source>
</evidence>
<evidence type="ECO:0000256" key="5">
    <source>
        <dbReference type="SAM" id="Phobius"/>
    </source>
</evidence>
<evidence type="ECO:0000313" key="8">
    <source>
        <dbReference type="Proteomes" id="UP000007305"/>
    </source>
</evidence>
<dbReference type="Gene3D" id="1.10.510.10">
    <property type="entry name" value="Transferase(Phosphotransferase) domain 1"/>
    <property type="match status" value="1"/>
</dbReference>
<keyword evidence="5" id="KW-1133">Transmembrane helix</keyword>
<dbReference type="PROSITE" id="PS50011">
    <property type="entry name" value="PROTEIN_KINASE_DOM"/>
    <property type="match status" value="1"/>
</dbReference>
<dbReference type="GO" id="GO:0004713">
    <property type="term" value="F:protein tyrosine kinase activity"/>
    <property type="evidence" value="ECO:0007669"/>
    <property type="project" value="InterPro"/>
</dbReference>
<dbReference type="Gramene" id="Zm00001eb277650_T001">
    <property type="protein sequence ID" value="Zm00001eb277650_P001"/>
    <property type="gene ID" value="Zm00001eb277650"/>
</dbReference>
<dbReference type="GO" id="GO:0005524">
    <property type="term" value="F:ATP binding"/>
    <property type="evidence" value="ECO:0007669"/>
    <property type="project" value="UniProtKB-UniRule"/>
</dbReference>
<dbReference type="InterPro" id="IPR045274">
    <property type="entry name" value="WAK-like"/>
</dbReference>
<dbReference type="InterPro" id="IPR011009">
    <property type="entry name" value="Kinase-like_dom_sf"/>
</dbReference>
<keyword evidence="8" id="KW-1185">Reference proteome</keyword>
<dbReference type="EnsemblPlants" id="Zm00001eb277650_T001">
    <property type="protein sequence ID" value="Zm00001eb277650_P001"/>
    <property type="gene ID" value="Zm00001eb277650"/>
</dbReference>
<organism evidence="7 8">
    <name type="scientific">Zea mays</name>
    <name type="common">Maize</name>
    <dbReference type="NCBI Taxonomy" id="4577"/>
    <lineage>
        <taxon>Eukaryota</taxon>
        <taxon>Viridiplantae</taxon>
        <taxon>Streptophyta</taxon>
        <taxon>Embryophyta</taxon>
        <taxon>Tracheophyta</taxon>
        <taxon>Spermatophyta</taxon>
        <taxon>Magnoliopsida</taxon>
        <taxon>Liliopsida</taxon>
        <taxon>Poales</taxon>
        <taxon>Poaceae</taxon>
        <taxon>PACMAD clade</taxon>
        <taxon>Panicoideae</taxon>
        <taxon>Andropogonodae</taxon>
        <taxon>Andropogoneae</taxon>
        <taxon>Tripsacinae</taxon>
        <taxon>Zea</taxon>
    </lineage>
</organism>
<reference evidence="8" key="1">
    <citation type="journal article" date="2009" name="Science">
        <title>The B73 maize genome: complexity, diversity, and dynamics.</title>
        <authorList>
            <person name="Schnable P.S."/>
            <person name="Ware D."/>
            <person name="Fulton R.S."/>
            <person name="Stein J.C."/>
            <person name="Wei F."/>
            <person name="Pasternak S."/>
            <person name="Liang C."/>
            <person name="Zhang J."/>
            <person name="Fulton L."/>
            <person name="Graves T.A."/>
            <person name="Minx P."/>
            <person name="Reily A.D."/>
            <person name="Courtney L."/>
            <person name="Kruchowski S.S."/>
            <person name="Tomlinson C."/>
            <person name="Strong C."/>
            <person name="Delehaunty K."/>
            <person name="Fronick C."/>
            <person name="Courtney B."/>
            <person name="Rock S.M."/>
            <person name="Belter E."/>
            <person name="Du F."/>
            <person name="Kim K."/>
            <person name="Abbott R.M."/>
            <person name="Cotton M."/>
            <person name="Levy A."/>
            <person name="Marchetto P."/>
            <person name="Ochoa K."/>
            <person name="Jackson S.M."/>
            <person name="Gillam B."/>
            <person name="Chen W."/>
            <person name="Yan L."/>
            <person name="Higginbotham J."/>
            <person name="Cardenas M."/>
            <person name="Waligorski J."/>
            <person name="Applebaum E."/>
            <person name="Phelps L."/>
            <person name="Falcone J."/>
            <person name="Kanchi K."/>
            <person name="Thane T."/>
            <person name="Scimone A."/>
            <person name="Thane N."/>
            <person name="Henke J."/>
            <person name="Wang T."/>
            <person name="Ruppert J."/>
            <person name="Shah N."/>
            <person name="Rotter K."/>
            <person name="Hodges J."/>
            <person name="Ingenthron E."/>
            <person name="Cordes M."/>
            <person name="Kohlberg S."/>
            <person name="Sgro J."/>
            <person name="Delgado B."/>
            <person name="Mead K."/>
            <person name="Chinwalla A."/>
            <person name="Leonard S."/>
            <person name="Crouse K."/>
            <person name="Collura K."/>
            <person name="Kudrna D."/>
            <person name="Currie J."/>
            <person name="He R."/>
            <person name="Angelova A."/>
            <person name="Rajasekar S."/>
            <person name="Mueller T."/>
            <person name="Lomeli R."/>
            <person name="Scara G."/>
            <person name="Ko A."/>
            <person name="Delaney K."/>
            <person name="Wissotski M."/>
            <person name="Lopez G."/>
            <person name="Campos D."/>
            <person name="Braidotti M."/>
            <person name="Ashley E."/>
            <person name="Golser W."/>
            <person name="Kim H."/>
            <person name="Lee S."/>
            <person name="Lin J."/>
            <person name="Dujmic Z."/>
            <person name="Kim W."/>
            <person name="Talag J."/>
            <person name="Zuccolo A."/>
            <person name="Fan C."/>
            <person name="Sebastian A."/>
            <person name="Kramer M."/>
            <person name="Spiegel L."/>
            <person name="Nascimento L."/>
            <person name="Zutavern T."/>
            <person name="Miller B."/>
            <person name="Ambroise C."/>
            <person name="Muller S."/>
            <person name="Spooner W."/>
            <person name="Narechania A."/>
            <person name="Ren L."/>
            <person name="Wei S."/>
            <person name="Kumari S."/>
            <person name="Faga B."/>
            <person name="Levy M.J."/>
            <person name="McMahan L."/>
            <person name="Van Buren P."/>
            <person name="Vaughn M.W."/>
            <person name="Ying K."/>
            <person name="Yeh C.-T."/>
            <person name="Emrich S.J."/>
            <person name="Jia Y."/>
            <person name="Kalyanaraman A."/>
            <person name="Hsia A.-P."/>
            <person name="Barbazuk W.B."/>
            <person name="Baucom R.S."/>
            <person name="Brutnell T.P."/>
            <person name="Carpita N.C."/>
            <person name="Chaparro C."/>
            <person name="Chia J.-M."/>
            <person name="Deragon J.-M."/>
            <person name="Estill J.C."/>
            <person name="Fu Y."/>
            <person name="Jeddeloh J.A."/>
            <person name="Han Y."/>
            <person name="Lee H."/>
            <person name="Li P."/>
            <person name="Lisch D.R."/>
            <person name="Liu S."/>
            <person name="Liu Z."/>
            <person name="Nagel D.H."/>
            <person name="McCann M.C."/>
            <person name="SanMiguel P."/>
            <person name="Myers A.M."/>
            <person name="Nettleton D."/>
            <person name="Nguyen J."/>
            <person name="Penning B.W."/>
            <person name="Ponnala L."/>
            <person name="Schneider K.L."/>
            <person name="Schwartz D.C."/>
            <person name="Sharma A."/>
            <person name="Soderlund C."/>
            <person name="Springer N.M."/>
            <person name="Sun Q."/>
            <person name="Wang H."/>
            <person name="Waterman M."/>
            <person name="Westerman R."/>
            <person name="Wolfgruber T.K."/>
            <person name="Yang L."/>
            <person name="Yu Y."/>
            <person name="Zhang L."/>
            <person name="Zhou S."/>
            <person name="Zhu Q."/>
            <person name="Bennetzen J.L."/>
            <person name="Dawe R.K."/>
            <person name="Jiang J."/>
            <person name="Jiang N."/>
            <person name="Presting G.G."/>
            <person name="Wessler S.R."/>
            <person name="Aluru S."/>
            <person name="Martienssen R.A."/>
            <person name="Clifton S.W."/>
            <person name="McCombie W.R."/>
            <person name="Wing R.A."/>
            <person name="Wilson R.K."/>
        </authorList>
    </citation>
    <scope>NUCLEOTIDE SEQUENCE [LARGE SCALE GENOMIC DNA]</scope>
    <source>
        <strain evidence="8">cv. B73</strain>
    </source>
</reference>
<dbReference type="GO" id="GO:0005886">
    <property type="term" value="C:plasma membrane"/>
    <property type="evidence" value="ECO:0000318"/>
    <property type="project" value="GO_Central"/>
</dbReference>
<dbReference type="GO" id="GO:0007166">
    <property type="term" value="P:cell surface receptor signaling pathway"/>
    <property type="evidence" value="ECO:0000318"/>
    <property type="project" value="GO_Central"/>
</dbReference>
<dbReference type="Pfam" id="PF07714">
    <property type="entry name" value="PK_Tyr_Ser-Thr"/>
    <property type="match status" value="1"/>
</dbReference>
<reference evidence="7" key="2">
    <citation type="submission" date="2019-07" db="EMBL/GenBank/DDBJ databases">
        <authorList>
            <person name="Seetharam A."/>
            <person name="Woodhouse M."/>
            <person name="Cannon E."/>
        </authorList>
    </citation>
    <scope>NUCLEOTIDE SEQUENCE [LARGE SCALE GENOMIC DNA]</scope>
    <source>
        <strain evidence="7">cv. B73</strain>
    </source>
</reference>
<feature type="domain" description="Protein kinase" evidence="6">
    <location>
        <begin position="597"/>
        <end position="713"/>
    </location>
</feature>
<dbReference type="AlphaFoldDB" id="A0A804PVZ1"/>
<feature type="binding site" evidence="3">
    <location>
        <position position="625"/>
    </location>
    <ligand>
        <name>ATP</name>
        <dbReference type="ChEBI" id="CHEBI:30616"/>
    </ligand>
</feature>
<dbReference type="PANTHER" id="PTHR27005">
    <property type="entry name" value="WALL-ASSOCIATED RECEPTOR KINASE-LIKE 21"/>
    <property type="match status" value="1"/>
</dbReference>
<accession>A0A804PVZ1</accession>
<reference evidence="7" key="3">
    <citation type="submission" date="2021-05" db="UniProtKB">
        <authorList>
            <consortium name="EnsemblPlants"/>
        </authorList>
    </citation>
    <scope>IDENTIFICATION</scope>
    <source>
        <strain evidence="7">cv. B73</strain>
    </source>
</reference>
<evidence type="ECO:0000259" key="6">
    <source>
        <dbReference type="PROSITE" id="PS50011"/>
    </source>
</evidence>
<evidence type="ECO:0000256" key="3">
    <source>
        <dbReference type="PROSITE-ProRule" id="PRU10141"/>
    </source>
</evidence>
<proteinExistence type="predicted"/>
<keyword evidence="5" id="KW-0812">Transmembrane</keyword>
<dbReference type="InParanoid" id="A0A804PVZ1"/>
<evidence type="ECO:0000313" key="7">
    <source>
        <dbReference type="EnsemblPlants" id="Zm00001eb277650_P001"/>
    </source>
</evidence>
<dbReference type="InterPro" id="IPR000719">
    <property type="entry name" value="Prot_kinase_dom"/>
</dbReference>
<feature type="transmembrane region" description="Helical" evidence="5">
    <location>
        <begin position="531"/>
        <end position="549"/>
    </location>
</feature>
<dbReference type="InterPro" id="IPR001245">
    <property type="entry name" value="Ser-Thr/Tyr_kinase_cat_dom"/>
</dbReference>
<evidence type="ECO:0000256" key="2">
    <source>
        <dbReference type="ARBA" id="ARBA00022840"/>
    </source>
</evidence>
<sequence length="713" mass="77401">MPACAPSSSPVVLPSSSPAERLLRVRRSSLRLATETPSPPQLAHPFRVDVVPRCHRLSSTCSAASRAQDTIPHPPLRPATPLRAQDAPPPPPQSSSLPPSSVCGLSHTMPWIWMVLVAAVVLLCRVVLCGPEHAVHAPLSSDRRSQNMLLIVPLPDDKSMSVDLPKQNSTPEVLQRVTTTEILQGNDSLGFRSAAAAAECATGEGRSSSEDDGDAAWKAAIDSIASVGFSVPSSNGMAKAASSSNDEVNNHVDLEEPPLNANGNAVALTLCFRSASVTTAHYQEDSTSAAREVQSGVYRPFQGNVEVLNISLINGTIRELNPVSTHCYNSSSGSMEPSTWSFDASKTPYRFSDVQNKFTVIGCQTLAYITDNTDKSYQSGCVSMCQNVSDLMDGSCSGMGCCQTDIPKKMGFYNVSFDCGFDTSQISRLGLGSCSYAMLMEAEEFSFSTTYIINMTAFNDTNSERVPVVMDWAIRDGALSCELARRNETGTYACRNGNNKCVDSPNGPGYLCNCSGEYEGNPYLPNGCHGVTIGFLVLVIFSSFGYMILQKRKLNQVKQEHFRQHGGIILFERMRSENGLAFTVFSEVELVKAIDSYDKSRIIGKGGHGTVYKGIVKGNVPIAIKRCALIDERQKKEFGQEMLILSQINHKNIVKLEGCCLEVEIPMLVCEFVPNGTLYELIHGKNQALQIPFSTLLRIAHEAAEGLSFLHSY</sequence>
<dbReference type="PROSITE" id="PS00107">
    <property type="entry name" value="PROTEIN_KINASE_ATP"/>
    <property type="match status" value="1"/>
</dbReference>
<name>A0A804PVZ1_MAIZE</name>